<evidence type="ECO:0000256" key="3">
    <source>
        <dbReference type="ARBA" id="ARBA00022723"/>
    </source>
</evidence>
<accession>C4FIQ8</accession>
<keyword evidence="4 6" id="KW-0862">Zinc</keyword>
<dbReference type="RefSeq" id="WP_007546010.1">
    <property type="nucleotide sequence ID" value="NZ_ABZS01000029.1"/>
</dbReference>
<comment type="subunit">
    <text evidence="6">Forms a complex with DabB.</text>
</comment>
<feature type="binding site" evidence="6">
    <location>
        <position position="693"/>
    </location>
    <ligand>
        <name>Zn(2+)</name>
        <dbReference type="ChEBI" id="CHEBI:29105"/>
    </ligand>
</feature>
<evidence type="ECO:0000313" key="7">
    <source>
        <dbReference type="EMBL" id="EEP61049.1"/>
    </source>
</evidence>
<dbReference type="Pfam" id="PF10070">
    <property type="entry name" value="DabA"/>
    <property type="match status" value="1"/>
</dbReference>
<keyword evidence="3 6" id="KW-0479">Metal-binding</keyword>
<comment type="cofactor">
    <cofactor evidence="6">
        <name>Zn(2+)</name>
        <dbReference type="ChEBI" id="CHEBI:29105"/>
    </cofactor>
</comment>
<dbReference type="PANTHER" id="PTHR38344">
    <property type="entry name" value="UPF0753 PROTEIN AQ_863"/>
    <property type="match status" value="1"/>
</dbReference>
<dbReference type="EMBL" id="ABZS01000029">
    <property type="protein sequence ID" value="EEP61049.1"/>
    <property type="molecule type" value="Genomic_DNA"/>
</dbReference>
<evidence type="ECO:0000256" key="5">
    <source>
        <dbReference type="ARBA" id="ARBA00023136"/>
    </source>
</evidence>
<keyword evidence="8" id="KW-1185">Reference proteome</keyword>
<keyword evidence="5 6" id="KW-0472">Membrane</keyword>
<protein>
    <recommendedName>
        <fullName evidence="6">Probable inorganic carbon transporter subunit DabA</fullName>
    </recommendedName>
</protein>
<keyword evidence="2 6" id="KW-1003">Cell membrane</keyword>
<feature type="binding site" evidence="6">
    <location>
        <position position="708"/>
    </location>
    <ligand>
        <name>Zn(2+)</name>
        <dbReference type="ChEBI" id="CHEBI:29105"/>
    </ligand>
</feature>
<dbReference type="AlphaFoldDB" id="C4FIQ8"/>
<sequence>MEKGRKLYIRSLVNISSEPIAYFWPMRTFITRNPLREFEDKPFKDALKDAEFLFGGRGFLKREDYRELYSQGYIKERFLKEGIRKFLSFVEPKAPLPYEELFFTLMVEDIKEPALNNLYKGKIEKETMNVLLEHFTENPAQVCRELLLSIGLKHTIQEIIKILTGKDLSQTIDELTIKSAFDFLDEGQSTIDMPGRSVGFYKAWRELAKRNLRFLIWAGKGLKEMVEAFEEPEPAIEYILTSFELPQALWERYITLELARLKGIVGFIKWRSHNKFYYWQKVHPVDVVDYTAIRLLIAKAVIDANKKDLPFEPTYRTLEEFLSKDYARAYIKYELATKRCPPQLWDRIRDYLKKPHEKVEEYTKAKAEILTLSHYQFLANWTKKVGIDINSISPEYVLELVKVYEKFKEEEGYIYLRALEDTHIENLIESIRLSQEKQEKPLAQALFCIDVRSERFRRNLESLGMYQTYGIAGFFGVPFALVNLQKGHEEFLCPVVVIPRNVVFEMPYKKSGVEKEKVIHQVLHGVKDHILAPFVAVEMLGFAFGFDFLGKTFLPDKYLKLKELTLKDHTRTSLMVNKLSEEEIEQITRTYYFNVIRSVLQEHLEIQDIDDKVVSRVYEACINSEDTLDDNLKKAVEILKNKYKVDRGYVELFKERLKSVGFTKEEQAFLISTALKSIGLTKDFASIVFVFGHESRSENNPYESALDCGACGGASGIYNARVFCVMANDPEVRQIMAQRHGLEISSNTVFIPGIHNTTTDEIFLYDLEFLPANYLPLLENMKKDFQRAMELTLIERGQSLDAKKPEEVSKKAYDWSEVRPEWGLSGNYAFIIGRRSLTSSANLVGRVFLHSYDYRVDKKGFLLENILAGPSVVGQWINSEYYFSTVDNEVYGSGSKVYHNIVGRIGVMTGNYSDLRIGLPAQTVLKDGKPFHIPLRYTLVIEAPFELAKRAIDKIRKIRELMQNEWINVIIFDPESGIFYRYSEGSWTEYLKKEEVMI</sequence>
<feature type="binding site" evidence="6">
    <location>
        <position position="448"/>
    </location>
    <ligand>
        <name>Zn(2+)</name>
        <dbReference type="ChEBI" id="CHEBI:29105"/>
    </ligand>
</feature>
<feature type="binding site" evidence="6">
    <location>
        <position position="450"/>
    </location>
    <ligand>
        <name>Zn(2+)</name>
        <dbReference type="ChEBI" id="CHEBI:29105"/>
    </ligand>
</feature>
<comment type="caution">
    <text evidence="7">The sequence shown here is derived from an EMBL/GenBank/DDBJ whole genome shotgun (WGS) entry which is preliminary data.</text>
</comment>
<name>C4FIQ8_9AQUI</name>
<evidence type="ECO:0000256" key="6">
    <source>
        <dbReference type="HAMAP-Rule" id="MF_01871"/>
    </source>
</evidence>
<evidence type="ECO:0000256" key="2">
    <source>
        <dbReference type="ARBA" id="ARBA00022475"/>
    </source>
</evidence>
<dbReference type="InterPro" id="IPR018752">
    <property type="entry name" value="DabA"/>
</dbReference>
<gene>
    <name evidence="6" type="primary">dabA</name>
    <name evidence="7" type="ORF">SULYE_0448</name>
</gene>
<comment type="similarity">
    <text evidence="6">Belongs to the inorganic carbon transporter (TC 9.A.2) DabA family.</text>
</comment>
<evidence type="ECO:0000256" key="4">
    <source>
        <dbReference type="ARBA" id="ARBA00022833"/>
    </source>
</evidence>
<dbReference type="OrthoDB" id="9805101at2"/>
<organism evidence="7 8">
    <name type="scientific">Sulfurihydrogenibium yellowstonense SS-5</name>
    <dbReference type="NCBI Taxonomy" id="432331"/>
    <lineage>
        <taxon>Bacteria</taxon>
        <taxon>Pseudomonadati</taxon>
        <taxon>Aquificota</taxon>
        <taxon>Aquificia</taxon>
        <taxon>Aquificales</taxon>
        <taxon>Hydrogenothermaceae</taxon>
        <taxon>Sulfurihydrogenibium</taxon>
    </lineage>
</organism>
<evidence type="ECO:0000256" key="1">
    <source>
        <dbReference type="ARBA" id="ARBA00022448"/>
    </source>
</evidence>
<comment type="function">
    <text evidence="6">Part of an energy-coupled inorganic carbon pump.</text>
</comment>
<reference evidence="7 8" key="1">
    <citation type="submission" date="2009-04" db="EMBL/GenBank/DDBJ databases">
        <authorList>
            <person name="Reysenbach A.-L."/>
            <person name="Heidelberg J.F."/>
            <person name="Nelson W.C."/>
        </authorList>
    </citation>
    <scope>NUCLEOTIDE SEQUENCE [LARGE SCALE GENOMIC DNA]</scope>
    <source>
        <strain evidence="7 8">SS-5</strain>
    </source>
</reference>
<dbReference type="HAMAP" id="MF_01871">
    <property type="entry name" value="DabA"/>
    <property type="match status" value="1"/>
</dbReference>
<dbReference type="Proteomes" id="UP000005540">
    <property type="component" value="Unassembled WGS sequence"/>
</dbReference>
<keyword evidence="1 6" id="KW-0813">Transport</keyword>
<dbReference type="PANTHER" id="PTHR38344:SF1">
    <property type="entry name" value="INORGANIC CARBON TRANSPORTER SUBUNIT DABA-RELATED"/>
    <property type="match status" value="1"/>
</dbReference>
<comment type="subcellular location">
    <subcellularLocation>
        <location evidence="6">Cell membrane</location>
        <topology evidence="6">Peripheral membrane protein</topology>
    </subcellularLocation>
</comment>
<proteinExistence type="inferred from homology"/>
<dbReference type="GO" id="GO:0008270">
    <property type="term" value="F:zinc ion binding"/>
    <property type="evidence" value="ECO:0007669"/>
    <property type="project" value="UniProtKB-UniRule"/>
</dbReference>
<evidence type="ECO:0000313" key="8">
    <source>
        <dbReference type="Proteomes" id="UP000005540"/>
    </source>
</evidence>
<dbReference type="GO" id="GO:0005886">
    <property type="term" value="C:plasma membrane"/>
    <property type="evidence" value="ECO:0007669"/>
    <property type="project" value="UniProtKB-SubCell"/>
</dbReference>